<organism evidence="1 2">
    <name type="scientific">Aristolochia fimbriata</name>
    <name type="common">White veined hardy Dutchman's pipe vine</name>
    <dbReference type="NCBI Taxonomy" id="158543"/>
    <lineage>
        <taxon>Eukaryota</taxon>
        <taxon>Viridiplantae</taxon>
        <taxon>Streptophyta</taxon>
        <taxon>Embryophyta</taxon>
        <taxon>Tracheophyta</taxon>
        <taxon>Spermatophyta</taxon>
        <taxon>Magnoliopsida</taxon>
        <taxon>Magnoliidae</taxon>
        <taxon>Piperales</taxon>
        <taxon>Aristolochiaceae</taxon>
        <taxon>Aristolochia</taxon>
    </lineage>
</organism>
<evidence type="ECO:0000313" key="1">
    <source>
        <dbReference type="EMBL" id="KAG9451021.1"/>
    </source>
</evidence>
<dbReference type="EMBL" id="JAINDJ010000004">
    <property type="protein sequence ID" value="KAG9451021.1"/>
    <property type="molecule type" value="Genomic_DNA"/>
</dbReference>
<evidence type="ECO:0000313" key="2">
    <source>
        <dbReference type="Proteomes" id="UP000825729"/>
    </source>
</evidence>
<reference evidence="1 2" key="1">
    <citation type="submission" date="2021-07" db="EMBL/GenBank/DDBJ databases">
        <title>The Aristolochia fimbriata genome: insights into angiosperm evolution, floral development and chemical biosynthesis.</title>
        <authorList>
            <person name="Jiao Y."/>
        </authorList>
    </citation>
    <scope>NUCLEOTIDE SEQUENCE [LARGE SCALE GENOMIC DNA]</scope>
    <source>
        <strain evidence="1">IBCAS-2021</strain>
        <tissue evidence="1">Leaf</tissue>
    </source>
</reference>
<accession>A0AAV7ETS4</accession>
<gene>
    <name evidence="1" type="ORF">H6P81_010986</name>
</gene>
<dbReference type="Proteomes" id="UP000825729">
    <property type="component" value="Unassembled WGS sequence"/>
</dbReference>
<sequence length="245" mass="26933">MWHCPRLVTPHKISLALTKIKNRGSPQCNVVDRLYKSGTFSYEIFNLWRSGEGGGGGRDVCSVVVAGDNDTSRKVPRFLIVCFVWHGLSHCLEQPPLSRLSPAAEPHKGWVGRGGGGHDFRRTCGPPRPLPPFSSSLSLSPSTHTVCIRPIMEGRVGGEGDLISFMGGNWEVRRVPVLQLPGMERERGREGQRGGSYGKLILKAKITRMVYRNPIKMGAIGGTPCQLPPPMHLRPCSRFTLGGDW</sequence>
<proteinExistence type="predicted"/>
<dbReference type="AlphaFoldDB" id="A0AAV7ETS4"/>
<keyword evidence="2" id="KW-1185">Reference proteome</keyword>
<protein>
    <submittedName>
        <fullName evidence="1">Uncharacterized protein</fullName>
    </submittedName>
</protein>
<comment type="caution">
    <text evidence="1">The sequence shown here is derived from an EMBL/GenBank/DDBJ whole genome shotgun (WGS) entry which is preliminary data.</text>
</comment>
<name>A0AAV7ETS4_ARIFI</name>